<accession>A0A848G899</accession>
<dbReference type="AlphaFoldDB" id="A0A848G899"/>
<reference evidence="3 4" key="1">
    <citation type="submission" date="2020-04" db="EMBL/GenBank/DDBJ databases">
        <title>Zoogloea sp. G-4-1-14 isolated from soil.</title>
        <authorList>
            <person name="Dahal R.H."/>
        </authorList>
    </citation>
    <scope>NUCLEOTIDE SEQUENCE [LARGE SCALE GENOMIC DNA]</scope>
    <source>
        <strain evidence="3 4">G-4-1-14</strain>
    </source>
</reference>
<dbReference type="PANTHER" id="PTHR30006">
    <property type="entry name" value="THIAMINE-BINDING PERIPLASMIC PROTEIN-RELATED"/>
    <property type="match status" value="1"/>
</dbReference>
<gene>
    <name evidence="3" type="ORF">HHL15_21935</name>
</gene>
<dbReference type="Proteomes" id="UP000580043">
    <property type="component" value="Unassembled WGS sequence"/>
</dbReference>
<dbReference type="RefSeq" id="WP_169147956.1">
    <property type="nucleotide sequence ID" value="NZ_JABBGA010000027.1"/>
</dbReference>
<evidence type="ECO:0000313" key="3">
    <source>
        <dbReference type="EMBL" id="NML28427.1"/>
    </source>
</evidence>
<proteinExistence type="predicted"/>
<dbReference type="PROSITE" id="PS51318">
    <property type="entry name" value="TAT"/>
    <property type="match status" value="1"/>
</dbReference>
<comment type="caution">
    <text evidence="3">The sequence shown here is derived from an EMBL/GenBank/DDBJ whole genome shotgun (WGS) entry which is preliminary data.</text>
</comment>
<organism evidence="3 4">
    <name type="scientific">Zoogloea dura</name>
    <dbReference type="NCBI Taxonomy" id="2728840"/>
    <lineage>
        <taxon>Bacteria</taxon>
        <taxon>Pseudomonadati</taxon>
        <taxon>Pseudomonadota</taxon>
        <taxon>Betaproteobacteria</taxon>
        <taxon>Rhodocyclales</taxon>
        <taxon>Zoogloeaceae</taxon>
        <taxon>Zoogloea</taxon>
    </lineage>
</organism>
<evidence type="ECO:0000256" key="1">
    <source>
        <dbReference type="ARBA" id="ARBA00022729"/>
    </source>
</evidence>
<keyword evidence="4" id="KW-1185">Reference proteome</keyword>
<feature type="chain" id="PRO_5032446313" evidence="2">
    <location>
        <begin position="31"/>
        <end position="433"/>
    </location>
</feature>
<dbReference type="Gene3D" id="3.40.190.10">
    <property type="entry name" value="Periplasmic binding protein-like II"/>
    <property type="match status" value="2"/>
</dbReference>
<keyword evidence="1 2" id="KW-0732">Signal</keyword>
<dbReference type="Pfam" id="PF13343">
    <property type="entry name" value="SBP_bac_6"/>
    <property type="match status" value="1"/>
</dbReference>
<name>A0A848G899_9RHOO</name>
<evidence type="ECO:0000313" key="4">
    <source>
        <dbReference type="Proteomes" id="UP000580043"/>
    </source>
</evidence>
<evidence type="ECO:0000256" key="2">
    <source>
        <dbReference type="SAM" id="SignalP"/>
    </source>
</evidence>
<protein>
    <submittedName>
        <fullName evidence="3">Extracellular solute-binding protein</fullName>
    </submittedName>
</protein>
<feature type="signal peptide" evidence="2">
    <location>
        <begin position="1"/>
        <end position="30"/>
    </location>
</feature>
<sequence length="433" mass="46339">MAQRLQPARRAFIRQAGALAAAGASAPLWAATRRDVVVLTAYPDAVVSRFEAAFEKAWPRYRLRVVWRMPHDALPYLRQPGQGGVDVYWSASPRTYVQLKAEKALRKLPVGLAGLPGRVGGSVIDDPDGYFAASEVAGYGFAVNPAYLAREGLPVPADWTDLARPAFAGHLLVPDPVEVGFAPVLVDIPLQAYGWDKGWALWSAIVANARFVGRGGNFVSDEIDGGRSGVGLSIDFFVAAAIANGAPLDFVYPRQGGVNPAHVAVMAGSPNPAGAKAFVEFILSEGGQRILAHPDIRKLPVRPSVYAGLPSGYHNPFAVAEQGGYRYDNGRGRGRAAPVAAAFGQVFVQPRERLAGLWRRLRAADTATWSKAWPLLTAPPCAEAEVDDAAVQQAFFARRDDPAAEARARALELDWAARAQARYARAEALLGGA</sequence>
<dbReference type="EMBL" id="JABBGA010000027">
    <property type="protein sequence ID" value="NML28427.1"/>
    <property type="molecule type" value="Genomic_DNA"/>
</dbReference>
<dbReference type="InterPro" id="IPR006311">
    <property type="entry name" value="TAT_signal"/>
</dbReference>
<dbReference type="PANTHER" id="PTHR30006:SF24">
    <property type="entry name" value="SLL0237 PROTEIN"/>
    <property type="match status" value="1"/>
</dbReference>
<dbReference type="SUPFAM" id="SSF53850">
    <property type="entry name" value="Periplasmic binding protein-like II"/>
    <property type="match status" value="1"/>
</dbReference>